<dbReference type="EMBL" id="JACEFO010002840">
    <property type="protein sequence ID" value="KAF8647667.1"/>
    <property type="molecule type" value="Genomic_DNA"/>
</dbReference>
<keyword evidence="2" id="KW-1185">Reference proteome</keyword>
<sequence>MACFQAHKMLVLPPSPCFSRTTILLVRTMCSLATCLHAKPCSKSFSCNLDENSPMFKFSDGNRGYLAIPVQDVQESSLFISPIIPAKGSLEPSGPTWTTITYSAIVLAMCKYILFVI</sequence>
<dbReference type="AlphaFoldDB" id="A0A834ZYU8"/>
<gene>
    <name evidence="1" type="ORF">HU200_065304</name>
</gene>
<reference evidence="1" key="1">
    <citation type="submission" date="2020-07" db="EMBL/GenBank/DDBJ databases">
        <title>Genome sequence and genetic diversity analysis of an under-domesticated orphan crop, white fonio (Digitaria exilis).</title>
        <authorList>
            <person name="Bennetzen J.L."/>
            <person name="Chen S."/>
            <person name="Ma X."/>
            <person name="Wang X."/>
            <person name="Yssel A.E.J."/>
            <person name="Chaluvadi S.R."/>
            <person name="Johnson M."/>
            <person name="Gangashetty P."/>
            <person name="Hamidou F."/>
            <person name="Sanogo M.D."/>
            <person name="Zwaenepoel A."/>
            <person name="Wallace J."/>
            <person name="Van De Peer Y."/>
            <person name="Van Deynze A."/>
        </authorList>
    </citation>
    <scope>NUCLEOTIDE SEQUENCE</scope>
    <source>
        <tissue evidence="1">Leaves</tissue>
    </source>
</reference>
<evidence type="ECO:0000313" key="1">
    <source>
        <dbReference type="EMBL" id="KAF8647667.1"/>
    </source>
</evidence>
<dbReference type="Proteomes" id="UP000636709">
    <property type="component" value="Unassembled WGS sequence"/>
</dbReference>
<organism evidence="1 2">
    <name type="scientific">Digitaria exilis</name>
    <dbReference type="NCBI Taxonomy" id="1010633"/>
    <lineage>
        <taxon>Eukaryota</taxon>
        <taxon>Viridiplantae</taxon>
        <taxon>Streptophyta</taxon>
        <taxon>Embryophyta</taxon>
        <taxon>Tracheophyta</taxon>
        <taxon>Spermatophyta</taxon>
        <taxon>Magnoliopsida</taxon>
        <taxon>Liliopsida</taxon>
        <taxon>Poales</taxon>
        <taxon>Poaceae</taxon>
        <taxon>PACMAD clade</taxon>
        <taxon>Panicoideae</taxon>
        <taxon>Panicodae</taxon>
        <taxon>Paniceae</taxon>
        <taxon>Anthephorinae</taxon>
        <taxon>Digitaria</taxon>
    </lineage>
</organism>
<proteinExistence type="predicted"/>
<protein>
    <submittedName>
        <fullName evidence="1">Uncharacterized protein</fullName>
    </submittedName>
</protein>
<evidence type="ECO:0000313" key="2">
    <source>
        <dbReference type="Proteomes" id="UP000636709"/>
    </source>
</evidence>
<accession>A0A834ZYU8</accession>
<name>A0A834ZYU8_9POAL</name>
<comment type="caution">
    <text evidence="1">The sequence shown here is derived from an EMBL/GenBank/DDBJ whole genome shotgun (WGS) entry which is preliminary data.</text>
</comment>
<dbReference type="OrthoDB" id="683584at2759"/>